<evidence type="ECO:0000259" key="2">
    <source>
        <dbReference type="Pfam" id="PF00061"/>
    </source>
</evidence>
<evidence type="ECO:0000256" key="1">
    <source>
        <dbReference type="ARBA" id="ARBA00006889"/>
    </source>
</evidence>
<dbReference type="GeneID" id="103112152"/>
<gene>
    <name evidence="4" type="primary">LCN12</name>
</gene>
<accession>A0ABM3Y1P5</accession>
<dbReference type="Proteomes" id="UP001652624">
    <property type="component" value="Chromosome 10"/>
</dbReference>
<organism evidence="3 4">
    <name type="scientific">Erinaceus europaeus</name>
    <name type="common">Western European hedgehog</name>
    <dbReference type="NCBI Taxonomy" id="9365"/>
    <lineage>
        <taxon>Eukaryota</taxon>
        <taxon>Metazoa</taxon>
        <taxon>Chordata</taxon>
        <taxon>Craniata</taxon>
        <taxon>Vertebrata</taxon>
        <taxon>Euteleostomi</taxon>
        <taxon>Mammalia</taxon>
        <taxon>Eutheria</taxon>
        <taxon>Laurasiatheria</taxon>
        <taxon>Eulipotyphla</taxon>
        <taxon>Erinaceidae</taxon>
        <taxon>Erinaceinae</taxon>
        <taxon>Erinaceus</taxon>
    </lineage>
</organism>
<dbReference type="InterPro" id="IPR000566">
    <property type="entry name" value="Lipocln_cytosolic_FA-bd_dom"/>
</dbReference>
<reference evidence="4" key="1">
    <citation type="submission" date="2025-08" db="UniProtKB">
        <authorList>
            <consortium name="RefSeq"/>
        </authorList>
    </citation>
    <scope>IDENTIFICATION</scope>
</reference>
<protein>
    <submittedName>
        <fullName evidence="4">Epididymal-specific lipocalin-12</fullName>
    </submittedName>
</protein>
<dbReference type="InterPro" id="IPR002345">
    <property type="entry name" value="Lipocalin"/>
</dbReference>
<sequence length="181" mass="20330">MSQALEATCGPEKVTALVLAPKLYTDQQGHIPRRLKKNISGRPATVKTFILAPRDPSEPSPAPCPQAPSGCSQRGQRCISWSYVLVPLQQPGTYSVKNLEEPEEVQVFDTDYTAFALMFSKRQLTNQFILRIHLLSRSWAIKTKVMNKFICLAKDKMLSKDHVVFPNLRASTWAHANCTFP</sequence>
<dbReference type="PANTHER" id="PTHR11430">
    <property type="entry name" value="LIPOCALIN"/>
    <property type="match status" value="1"/>
</dbReference>
<dbReference type="SUPFAM" id="SSF50814">
    <property type="entry name" value="Lipocalins"/>
    <property type="match status" value="1"/>
</dbReference>
<keyword evidence="3" id="KW-1185">Reference proteome</keyword>
<name>A0ABM3Y1P5_ERIEU</name>
<dbReference type="Gene3D" id="2.40.128.20">
    <property type="match status" value="1"/>
</dbReference>
<proteinExistence type="inferred from homology"/>
<dbReference type="InterPro" id="IPR012674">
    <property type="entry name" value="Calycin"/>
</dbReference>
<evidence type="ECO:0000313" key="4">
    <source>
        <dbReference type="RefSeq" id="XP_060054987.1"/>
    </source>
</evidence>
<feature type="domain" description="Lipocalin/cytosolic fatty-acid binding" evidence="2">
    <location>
        <begin position="73"/>
        <end position="167"/>
    </location>
</feature>
<comment type="similarity">
    <text evidence="1">Belongs to the calycin superfamily. Lipocalin family.</text>
</comment>
<evidence type="ECO:0000313" key="3">
    <source>
        <dbReference type="Proteomes" id="UP001652624"/>
    </source>
</evidence>
<dbReference type="RefSeq" id="XP_060054987.1">
    <property type="nucleotide sequence ID" value="XM_060199004.1"/>
</dbReference>
<dbReference type="Pfam" id="PF00061">
    <property type="entry name" value="Lipocalin"/>
    <property type="match status" value="1"/>
</dbReference>
<dbReference type="PANTHER" id="PTHR11430:SF12">
    <property type="entry name" value="EPIDIDYMAL-SPECIFIC LIPOCALIN-12"/>
    <property type="match status" value="1"/>
</dbReference>